<keyword evidence="2" id="KW-1185">Reference proteome</keyword>
<protein>
    <submittedName>
        <fullName evidence="1">Uncharacterized protein</fullName>
    </submittedName>
</protein>
<evidence type="ECO:0000313" key="1">
    <source>
        <dbReference type="EMBL" id="MFC4605863.1"/>
    </source>
</evidence>
<name>A0ABV9FXA3_9NOCA</name>
<proteinExistence type="predicted"/>
<comment type="caution">
    <text evidence="1">The sequence shown here is derived from an EMBL/GenBank/DDBJ whole genome shotgun (WGS) entry which is preliminary data.</text>
</comment>
<dbReference type="Proteomes" id="UP001595914">
    <property type="component" value="Unassembled WGS sequence"/>
</dbReference>
<sequence length="275" mass="30230">MNDPLSRSGNELYDAIVDLMPNEEFTGDYPAEALLVVATALRATVCRDLTAVVDDERDELMPTEPNWFSDSGFQMTVNIGQYRRLIEEAVSVAVLAKTSHGSSAWHVLEGMGRQVVHLAVTAVNPDWAVTRARIAISAATDMTAFAHRRSCRINQPDPGLELALLGLDSPTEPANRIVNETLSGALAMIDVARRATVDSLPPRDLDPRFTGYPEPDETSELLWQTTIELLLVATELLELVMRKHCPVDPTWDGTYSGLFAAVNDITAELHRYDAA</sequence>
<reference evidence="2" key="1">
    <citation type="journal article" date="2019" name="Int. J. Syst. Evol. Microbiol.">
        <title>The Global Catalogue of Microorganisms (GCM) 10K type strain sequencing project: providing services to taxonomists for standard genome sequencing and annotation.</title>
        <authorList>
            <consortium name="The Broad Institute Genomics Platform"/>
            <consortium name="The Broad Institute Genome Sequencing Center for Infectious Disease"/>
            <person name="Wu L."/>
            <person name="Ma J."/>
        </authorList>
    </citation>
    <scope>NUCLEOTIDE SEQUENCE [LARGE SCALE GENOMIC DNA]</scope>
    <source>
        <strain evidence="2">CCUG 54520</strain>
    </source>
</reference>
<organism evidence="1 2">
    <name type="scientific">Rhodococcus kronopolitis</name>
    <dbReference type="NCBI Taxonomy" id="1460226"/>
    <lineage>
        <taxon>Bacteria</taxon>
        <taxon>Bacillati</taxon>
        <taxon>Actinomycetota</taxon>
        <taxon>Actinomycetes</taxon>
        <taxon>Mycobacteriales</taxon>
        <taxon>Nocardiaceae</taxon>
        <taxon>Rhodococcus</taxon>
    </lineage>
</organism>
<dbReference type="RefSeq" id="WP_378419599.1">
    <property type="nucleotide sequence ID" value="NZ_JBHSFO010000014.1"/>
</dbReference>
<accession>A0ABV9FXA3</accession>
<dbReference type="EMBL" id="JBHSFO010000014">
    <property type="protein sequence ID" value="MFC4605863.1"/>
    <property type="molecule type" value="Genomic_DNA"/>
</dbReference>
<evidence type="ECO:0000313" key="2">
    <source>
        <dbReference type="Proteomes" id="UP001595914"/>
    </source>
</evidence>
<gene>
    <name evidence="1" type="ORF">ACFO6S_19355</name>
</gene>